<evidence type="ECO:0000256" key="7">
    <source>
        <dbReference type="HAMAP-Rule" id="MF_01069"/>
    </source>
</evidence>
<accession>A0ABV9NLD9</accession>
<evidence type="ECO:0000256" key="2">
    <source>
        <dbReference type="ARBA" id="ARBA00005001"/>
    </source>
</evidence>
<dbReference type="InterPro" id="IPR013783">
    <property type="entry name" value="Ig-like_fold"/>
</dbReference>
<dbReference type="InterPro" id="IPR014756">
    <property type="entry name" value="Ig_E-set"/>
</dbReference>
<name>A0ABV9NLD9_9GAMM</name>
<evidence type="ECO:0000313" key="9">
    <source>
        <dbReference type="EMBL" id="MFC4728635.1"/>
    </source>
</evidence>
<comment type="pathway">
    <text evidence="2 7">Glycan metabolism; osmoregulated periplasmic glucan (OPG) biosynthesis.</text>
</comment>
<dbReference type="SUPFAM" id="SSF74650">
    <property type="entry name" value="Galactose mutarotase-like"/>
    <property type="match status" value="1"/>
</dbReference>
<reference evidence="10" key="1">
    <citation type="journal article" date="2019" name="Int. J. Syst. Evol. Microbiol.">
        <title>The Global Catalogue of Microorganisms (GCM) 10K type strain sequencing project: providing services to taxonomists for standard genome sequencing and annotation.</title>
        <authorList>
            <consortium name="The Broad Institute Genomics Platform"/>
            <consortium name="The Broad Institute Genome Sequencing Center for Infectious Disease"/>
            <person name="Wu L."/>
            <person name="Ma J."/>
        </authorList>
    </citation>
    <scope>NUCLEOTIDE SEQUENCE [LARGE SCALE GENOMIC DNA]</scope>
    <source>
        <strain evidence="10">CGMCC 1.13574</strain>
    </source>
</reference>
<organism evidence="9 10">
    <name type="scientific">Coralloluteibacterium thermophilum</name>
    <dbReference type="NCBI Taxonomy" id="2707049"/>
    <lineage>
        <taxon>Bacteria</taxon>
        <taxon>Pseudomonadati</taxon>
        <taxon>Pseudomonadota</taxon>
        <taxon>Gammaproteobacteria</taxon>
        <taxon>Lysobacterales</taxon>
        <taxon>Lysobacteraceae</taxon>
        <taxon>Coralloluteibacterium</taxon>
    </lineage>
</organism>
<keyword evidence="5 7" id="KW-0732">Signal</keyword>
<dbReference type="HAMAP" id="MF_01069">
    <property type="entry name" value="MdoG_OpgG"/>
    <property type="match status" value="1"/>
</dbReference>
<evidence type="ECO:0000259" key="8">
    <source>
        <dbReference type="Pfam" id="PF04349"/>
    </source>
</evidence>
<dbReference type="InterPro" id="IPR023704">
    <property type="entry name" value="MdoG_OpgG"/>
</dbReference>
<dbReference type="InterPro" id="IPR011013">
    <property type="entry name" value="Gal_mutarotase_sf_dom"/>
</dbReference>
<dbReference type="Pfam" id="PF04349">
    <property type="entry name" value="MdoG"/>
    <property type="match status" value="1"/>
</dbReference>
<evidence type="ECO:0000256" key="6">
    <source>
        <dbReference type="ARBA" id="ARBA00022764"/>
    </source>
</evidence>
<feature type="signal peptide" evidence="7">
    <location>
        <begin position="1"/>
        <end position="27"/>
    </location>
</feature>
<dbReference type="RefSeq" id="WP_377004668.1">
    <property type="nucleotide sequence ID" value="NZ_JBHSGG010000030.1"/>
</dbReference>
<protein>
    <recommendedName>
        <fullName evidence="4 7">Glucans biosynthesis protein G</fullName>
    </recommendedName>
</protein>
<evidence type="ECO:0000256" key="4">
    <source>
        <dbReference type="ARBA" id="ARBA00015376"/>
    </source>
</evidence>
<dbReference type="SUPFAM" id="SSF81296">
    <property type="entry name" value="E set domains"/>
    <property type="match status" value="1"/>
</dbReference>
<dbReference type="PANTHER" id="PTHR30504:SF4">
    <property type="entry name" value="GLUCANS BIOSYNTHESIS PROTEIN G"/>
    <property type="match status" value="1"/>
</dbReference>
<comment type="similarity">
    <text evidence="3 7">Belongs to the OpgD/OpgG family.</text>
</comment>
<evidence type="ECO:0000256" key="1">
    <source>
        <dbReference type="ARBA" id="ARBA00004418"/>
    </source>
</evidence>
<dbReference type="Proteomes" id="UP001595892">
    <property type="component" value="Unassembled WGS sequence"/>
</dbReference>
<dbReference type="InterPro" id="IPR014438">
    <property type="entry name" value="Glucan_biosyn_MdoG/MdoD"/>
</dbReference>
<evidence type="ECO:0000256" key="5">
    <source>
        <dbReference type="ARBA" id="ARBA00022729"/>
    </source>
</evidence>
<feature type="chain" id="PRO_5044925169" description="Glucans biosynthesis protein G" evidence="7">
    <location>
        <begin position="28"/>
        <end position="510"/>
    </location>
</feature>
<dbReference type="PANTHER" id="PTHR30504">
    <property type="entry name" value="GLUCANS BIOSYNTHESIS PROTEIN"/>
    <property type="match status" value="1"/>
</dbReference>
<comment type="subcellular location">
    <subcellularLocation>
        <location evidence="1 7">Periplasm</location>
    </subcellularLocation>
</comment>
<sequence length="510" mass="57751" precursor="true">MPANVPLRALRAVLVLLLPLCAGAASAFGLEDVTARARALADEPYVAPPETLSPALNALNYDQLRDIRYRPRANLWRATGLPFEVAFFHAGSHYRSPVRIHEVGAKGVRPIRFDPALFDYGQNRLGEADFEGAGFSGFRLHYPVNTPDYKDEVLSFLGASYFRGVGRGQRYGLSARGLAVDTALPSGEEFPQFREFWIARPARDARTITIYALMDSRRVTGAYRFVVNPEGPSMVMDVTARLFLREDVEVLGIAPLTSMFFFGENQPPPREDYRPQVHDSDGLSILAGNGEWIWRPLTDPRFLQVSSFQVENPRGFGLMQRDRRFDHYEDLEARYELRPSAWVEPRGDWGEGVVRLIEIPSPDETNDNIVAFWVPAERPRAGADTPLEFRYRLSWQMEDEARPDTSWVMQSRRGQGFGDIGEDEHAFTVDFVGPALEALPPDAEVGADLWVNDNGQLVEQNVYRNEVTGGWRVYLRVRHLDAERPVEMRALLRHGGEQVSETWSYLLPRP</sequence>
<evidence type="ECO:0000313" key="10">
    <source>
        <dbReference type="Proteomes" id="UP001595892"/>
    </source>
</evidence>
<evidence type="ECO:0000256" key="3">
    <source>
        <dbReference type="ARBA" id="ARBA00009284"/>
    </source>
</evidence>
<comment type="caution">
    <text evidence="9">The sequence shown here is derived from an EMBL/GenBank/DDBJ whole genome shotgun (WGS) entry which is preliminary data.</text>
</comment>
<dbReference type="Gene3D" id="2.60.40.10">
    <property type="entry name" value="Immunoglobulins"/>
    <property type="match status" value="1"/>
</dbReference>
<gene>
    <name evidence="7" type="primary">opgG</name>
    <name evidence="9" type="ORF">ACFO3Q_10690</name>
</gene>
<dbReference type="EMBL" id="JBHSGG010000030">
    <property type="protein sequence ID" value="MFC4728635.1"/>
    <property type="molecule type" value="Genomic_DNA"/>
</dbReference>
<proteinExistence type="inferred from homology"/>
<dbReference type="Gene3D" id="2.70.98.10">
    <property type="match status" value="1"/>
</dbReference>
<feature type="domain" description="Glucan biosynthesis periplasmic MdoG C-terminal" evidence="8">
    <location>
        <begin position="28"/>
        <end position="506"/>
    </location>
</feature>
<keyword evidence="10" id="KW-1185">Reference proteome</keyword>
<keyword evidence="6 7" id="KW-0574">Periplasm</keyword>
<dbReference type="PIRSF" id="PIRSF006281">
    <property type="entry name" value="MdoG"/>
    <property type="match status" value="1"/>
</dbReference>
<dbReference type="InterPro" id="IPR007444">
    <property type="entry name" value="Glucan_biosyn_MdoG_C"/>
</dbReference>
<comment type="function">
    <text evidence="7">Involved in the biosynthesis of osmoregulated periplasmic glucans (OPGs).</text>
</comment>
<dbReference type="InterPro" id="IPR014718">
    <property type="entry name" value="GH-type_carb-bd"/>
</dbReference>